<proteinExistence type="predicted"/>
<evidence type="ECO:0000313" key="1">
    <source>
        <dbReference type="Proteomes" id="UP000095286"/>
    </source>
</evidence>
<sequence>MVSKDDLRKLYDSNDADKNGVLSLSEATTAVASVKGDLKNEGTFAADFNGLAKNGEISFENFCKLFKGF</sequence>
<accession>A0AC35TMJ4</accession>
<dbReference type="Proteomes" id="UP000095286">
    <property type="component" value="Unplaced"/>
</dbReference>
<organism evidence="1 2">
    <name type="scientific">Rhabditophanes sp. KR3021</name>
    <dbReference type="NCBI Taxonomy" id="114890"/>
    <lineage>
        <taxon>Eukaryota</taxon>
        <taxon>Metazoa</taxon>
        <taxon>Ecdysozoa</taxon>
        <taxon>Nematoda</taxon>
        <taxon>Chromadorea</taxon>
        <taxon>Rhabditida</taxon>
        <taxon>Tylenchina</taxon>
        <taxon>Panagrolaimomorpha</taxon>
        <taxon>Strongyloidoidea</taxon>
        <taxon>Alloionematidae</taxon>
        <taxon>Rhabditophanes</taxon>
    </lineage>
</organism>
<dbReference type="WBParaSite" id="RSKR_0000229900.1">
    <property type="protein sequence ID" value="RSKR_0000229900.1"/>
    <property type="gene ID" value="RSKR_0000229900"/>
</dbReference>
<reference evidence="2" key="1">
    <citation type="submission" date="2016-11" db="UniProtKB">
        <authorList>
            <consortium name="WormBaseParasite"/>
        </authorList>
    </citation>
    <scope>IDENTIFICATION</scope>
    <source>
        <strain evidence="2">KR3021</strain>
    </source>
</reference>
<evidence type="ECO:0000313" key="2">
    <source>
        <dbReference type="WBParaSite" id="RSKR_0000229900.1"/>
    </source>
</evidence>
<name>A0AC35TMJ4_9BILA</name>
<protein>
    <submittedName>
        <fullName evidence="2">EF-hand domain-containing protein</fullName>
    </submittedName>
</protein>